<comment type="caution">
    <text evidence="1">The sequence shown here is derived from an EMBL/GenBank/DDBJ whole genome shotgun (WGS) entry which is preliminary data.</text>
</comment>
<reference evidence="1" key="1">
    <citation type="submission" date="2023-10" db="EMBL/GenBank/DDBJ databases">
        <authorList>
            <person name="Rodriguez Cubillos JULIANA M."/>
            <person name="De Vega J."/>
        </authorList>
    </citation>
    <scope>NUCLEOTIDE SEQUENCE</scope>
</reference>
<protein>
    <submittedName>
        <fullName evidence="1">Uncharacterized protein</fullName>
    </submittedName>
</protein>
<accession>A0ACB0L5S1</accession>
<evidence type="ECO:0000313" key="2">
    <source>
        <dbReference type="Proteomes" id="UP001177021"/>
    </source>
</evidence>
<sequence>MSCVISYGYNHLVCINFIGPLQAPIGELQVSFSFFLLYCLTILTLSSLFSQSLFLSDLPISSLCSHLSHQYHHHLANPNQDQLKVHMQL</sequence>
<name>A0ACB0L5S1_TRIPR</name>
<organism evidence="1 2">
    <name type="scientific">Trifolium pratense</name>
    <name type="common">Red clover</name>
    <dbReference type="NCBI Taxonomy" id="57577"/>
    <lineage>
        <taxon>Eukaryota</taxon>
        <taxon>Viridiplantae</taxon>
        <taxon>Streptophyta</taxon>
        <taxon>Embryophyta</taxon>
        <taxon>Tracheophyta</taxon>
        <taxon>Spermatophyta</taxon>
        <taxon>Magnoliopsida</taxon>
        <taxon>eudicotyledons</taxon>
        <taxon>Gunneridae</taxon>
        <taxon>Pentapetalae</taxon>
        <taxon>rosids</taxon>
        <taxon>fabids</taxon>
        <taxon>Fabales</taxon>
        <taxon>Fabaceae</taxon>
        <taxon>Papilionoideae</taxon>
        <taxon>50 kb inversion clade</taxon>
        <taxon>NPAAA clade</taxon>
        <taxon>Hologalegina</taxon>
        <taxon>IRL clade</taxon>
        <taxon>Trifolieae</taxon>
        <taxon>Trifolium</taxon>
    </lineage>
</organism>
<proteinExistence type="predicted"/>
<dbReference type="EMBL" id="CASHSV030000409">
    <property type="protein sequence ID" value="CAJ2663955.1"/>
    <property type="molecule type" value="Genomic_DNA"/>
</dbReference>
<gene>
    <name evidence="1" type="ORF">MILVUS5_LOCUS29284</name>
</gene>
<keyword evidence="2" id="KW-1185">Reference proteome</keyword>
<dbReference type="Proteomes" id="UP001177021">
    <property type="component" value="Unassembled WGS sequence"/>
</dbReference>
<evidence type="ECO:0000313" key="1">
    <source>
        <dbReference type="EMBL" id="CAJ2663955.1"/>
    </source>
</evidence>